<keyword evidence="7" id="KW-0675">Receptor</keyword>
<dbReference type="AlphaFoldDB" id="A0AAV5TK67"/>
<comment type="caution">
    <text evidence="12">The sequence shown here is derived from an EMBL/GenBank/DDBJ whole genome shotgun (WGS) entry which is preliminary data.</text>
</comment>
<name>A0AAV5TK67_9BILA</name>
<dbReference type="InterPro" id="IPR013088">
    <property type="entry name" value="Znf_NHR/GATA"/>
</dbReference>
<dbReference type="GO" id="GO:0003700">
    <property type="term" value="F:DNA-binding transcription factor activity"/>
    <property type="evidence" value="ECO:0007669"/>
    <property type="project" value="InterPro"/>
</dbReference>
<evidence type="ECO:0000313" key="12">
    <source>
        <dbReference type="EMBL" id="GMS94676.1"/>
    </source>
</evidence>
<keyword evidence="9" id="KW-0732">Signal</keyword>
<organism evidence="12 13">
    <name type="scientific">Pristionchus entomophagus</name>
    <dbReference type="NCBI Taxonomy" id="358040"/>
    <lineage>
        <taxon>Eukaryota</taxon>
        <taxon>Metazoa</taxon>
        <taxon>Ecdysozoa</taxon>
        <taxon>Nematoda</taxon>
        <taxon>Chromadorea</taxon>
        <taxon>Rhabditida</taxon>
        <taxon>Rhabditina</taxon>
        <taxon>Diplogasteromorpha</taxon>
        <taxon>Diplogasteroidea</taxon>
        <taxon>Neodiplogasteridae</taxon>
        <taxon>Pristionchus</taxon>
    </lineage>
</organism>
<keyword evidence="13" id="KW-1185">Reference proteome</keyword>
<evidence type="ECO:0000256" key="7">
    <source>
        <dbReference type="ARBA" id="ARBA00023170"/>
    </source>
</evidence>
<gene>
    <name evidence="12" type="ORF">PENTCL1PPCAC_16851</name>
</gene>
<feature type="chain" id="PRO_5043764333" description="Nuclear receptor" evidence="9">
    <location>
        <begin position="18"/>
        <end position="364"/>
    </location>
</feature>
<keyword evidence="6" id="KW-0804">Transcription</keyword>
<feature type="domain" description="NR LBD" evidence="11">
    <location>
        <begin position="127"/>
        <end position="364"/>
    </location>
</feature>
<dbReference type="PANTHER" id="PTHR46011:SF6">
    <property type="entry name" value="HIGH ZINC ACTIVATED NUCLEAR RECEPTOR PROTEIN"/>
    <property type="match status" value="1"/>
</dbReference>
<keyword evidence="2" id="KW-0863">Zinc-finger</keyword>
<evidence type="ECO:0000256" key="6">
    <source>
        <dbReference type="ARBA" id="ARBA00023163"/>
    </source>
</evidence>
<dbReference type="PRINTS" id="PR00047">
    <property type="entry name" value="STROIDFINGER"/>
</dbReference>
<feature type="signal peptide" evidence="9">
    <location>
        <begin position="1"/>
        <end position="17"/>
    </location>
</feature>
<dbReference type="Gene3D" id="3.30.50.10">
    <property type="entry name" value="Erythroid Transcription Factor GATA-1, subunit A"/>
    <property type="match status" value="1"/>
</dbReference>
<evidence type="ECO:0000256" key="1">
    <source>
        <dbReference type="ARBA" id="ARBA00022723"/>
    </source>
</evidence>
<keyword evidence="3" id="KW-0862">Zinc</keyword>
<dbReference type="InterPro" id="IPR001628">
    <property type="entry name" value="Znf_hrmn_rcpt"/>
</dbReference>
<dbReference type="GO" id="GO:0008270">
    <property type="term" value="F:zinc ion binding"/>
    <property type="evidence" value="ECO:0007669"/>
    <property type="project" value="UniProtKB-KW"/>
</dbReference>
<reference evidence="12" key="1">
    <citation type="submission" date="2023-10" db="EMBL/GenBank/DDBJ databases">
        <title>Genome assembly of Pristionchus species.</title>
        <authorList>
            <person name="Yoshida K."/>
            <person name="Sommer R.J."/>
        </authorList>
    </citation>
    <scope>NUCLEOTIDE SEQUENCE</scope>
    <source>
        <strain evidence="12">RS0144</strain>
    </source>
</reference>
<dbReference type="SMART" id="SM00399">
    <property type="entry name" value="ZnF_C4"/>
    <property type="match status" value="1"/>
</dbReference>
<dbReference type="PANTHER" id="PTHR46011">
    <property type="entry name" value="NUCLEAR HORMONE RECEPTOR FAMILY MEMBER NHR-86-RELATED"/>
    <property type="match status" value="1"/>
</dbReference>
<keyword evidence="1" id="KW-0479">Metal-binding</keyword>
<dbReference type="InterPro" id="IPR000536">
    <property type="entry name" value="Nucl_hrmn_rcpt_lig-bd"/>
</dbReference>
<dbReference type="GO" id="GO:0043565">
    <property type="term" value="F:sequence-specific DNA binding"/>
    <property type="evidence" value="ECO:0007669"/>
    <property type="project" value="InterPro"/>
</dbReference>
<evidence type="ECO:0008006" key="14">
    <source>
        <dbReference type="Google" id="ProtNLM"/>
    </source>
</evidence>
<dbReference type="Gene3D" id="1.10.565.10">
    <property type="entry name" value="Retinoid X Receptor"/>
    <property type="match status" value="1"/>
</dbReference>
<feature type="domain" description="Nuclear receptor" evidence="10">
    <location>
        <begin position="21"/>
        <end position="97"/>
    </location>
</feature>
<feature type="non-terminal residue" evidence="12">
    <location>
        <position position="1"/>
    </location>
</feature>
<dbReference type="Proteomes" id="UP001432027">
    <property type="component" value="Unassembled WGS sequence"/>
</dbReference>
<evidence type="ECO:0000256" key="5">
    <source>
        <dbReference type="ARBA" id="ARBA00023125"/>
    </source>
</evidence>
<sequence length="364" mass="42953">FISILTLLFSMYRVSAGVEEFRACLVCEDRITAMHLGMDTCRACSSFFKRTKTLDREYPCRQGDRRCVVSKEEKFTCRGCRFDKCLAVGMQYEGPMRIRTKRPVPLLERIELEYRSFLDRRKVRELLLIESSGNLSRIPHEREVLYLFKEDVTNTPMFTITVEETYHFFKRVFTSTFDPTDEELIFKEFVGKFIMIEAYQRTMRIFGEINQYGMCSQITCIEVNNFLDEMKGDSFDDKLIKSSARSYVNDETSVFLPIFLKSDISDKEFFTLTVLLMCEIEDDCSLSDEALRILEDIRKSTFQELQIYYRLELGISEFSVRVGNLMSLNHAMQECKSLFQVHFRFFTTIFDDCQLDDKMQNLFM</sequence>
<dbReference type="PROSITE" id="PS51843">
    <property type="entry name" value="NR_LBD"/>
    <property type="match status" value="1"/>
</dbReference>
<keyword evidence="8" id="KW-0539">Nucleus</keyword>
<dbReference type="Pfam" id="PF00105">
    <property type="entry name" value="zf-C4"/>
    <property type="match status" value="1"/>
</dbReference>
<evidence type="ECO:0000256" key="4">
    <source>
        <dbReference type="ARBA" id="ARBA00023015"/>
    </source>
</evidence>
<dbReference type="GO" id="GO:0005634">
    <property type="term" value="C:nucleus"/>
    <property type="evidence" value="ECO:0007669"/>
    <property type="project" value="TreeGrafter"/>
</dbReference>
<accession>A0AAV5TK67</accession>
<dbReference type="SUPFAM" id="SSF57716">
    <property type="entry name" value="Glucocorticoid receptor-like (DNA-binding domain)"/>
    <property type="match status" value="1"/>
</dbReference>
<dbReference type="PROSITE" id="PS51030">
    <property type="entry name" value="NUCLEAR_REC_DBD_2"/>
    <property type="match status" value="1"/>
</dbReference>
<evidence type="ECO:0000259" key="11">
    <source>
        <dbReference type="PROSITE" id="PS51843"/>
    </source>
</evidence>
<evidence type="ECO:0000256" key="3">
    <source>
        <dbReference type="ARBA" id="ARBA00022833"/>
    </source>
</evidence>
<proteinExistence type="predicted"/>
<evidence type="ECO:0000256" key="9">
    <source>
        <dbReference type="SAM" id="SignalP"/>
    </source>
</evidence>
<dbReference type="InterPro" id="IPR035500">
    <property type="entry name" value="NHR-like_dom_sf"/>
</dbReference>
<protein>
    <recommendedName>
        <fullName evidence="14">Nuclear receptor</fullName>
    </recommendedName>
</protein>
<dbReference type="SMART" id="SM00430">
    <property type="entry name" value="HOLI"/>
    <property type="match status" value="1"/>
</dbReference>
<evidence type="ECO:0000313" key="13">
    <source>
        <dbReference type="Proteomes" id="UP001432027"/>
    </source>
</evidence>
<keyword evidence="4" id="KW-0805">Transcription regulation</keyword>
<keyword evidence="5" id="KW-0238">DNA-binding</keyword>
<evidence type="ECO:0000256" key="2">
    <source>
        <dbReference type="ARBA" id="ARBA00022771"/>
    </source>
</evidence>
<dbReference type="SUPFAM" id="SSF48508">
    <property type="entry name" value="Nuclear receptor ligand-binding domain"/>
    <property type="match status" value="1"/>
</dbReference>
<dbReference type="Pfam" id="PF00104">
    <property type="entry name" value="Hormone_recep"/>
    <property type="match status" value="1"/>
</dbReference>
<dbReference type="EMBL" id="BTSX01000004">
    <property type="protein sequence ID" value="GMS94676.1"/>
    <property type="molecule type" value="Genomic_DNA"/>
</dbReference>
<evidence type="ECO:0000256" key="8">
    <source>
        <dbReference type="ARBA" id="ARBA00023242"/>
    </source>
</evidence>
<evidence type="ECO:0000259" key="10">
    <source>
        <dbReference type="PROSITE" id="PS51030"/>
    </source>
</evidence>